<dbReference type="RefSeq" id="WP_346064350.1">
    <property type="nucleotide sequence ID" value="NZ_BRPJ01000002.1"/>
</dbReference>
<evidence type="ECO:0000313" key="1">
    <source>
        <dbReference type="EMBL" id="GLB28139.1"/>
    </source>
</evidence>
<name>A0ABQ5LZG4_9FIRM</name>
<comment type="caution">
    <text evidence="1">The sequence shown here is derived from an EMBL/GenBank/DDBJ whole genome shotgun (WGS) entry which is preliminary data.</text>
</comment>
<reference evidence="1 2" key="1">
    <citation type="journal article" date="2024" name="Int. J. Syst. Evol. Microbiol.">
        <title>Lacrimispora brassicae sp. nov. isolated from fermented cabbage, and proposal of Clostridium indicum Gundawar et al. 2019 and Clostridium methoxybenzovorans Mechichi et al. 1999 as heterotypic synonyms of Lacrimispora amygdalina (Parshina et al. 2003) Haas and Blanchard 2020 and Lacrimispora indolis (McClung and McCoy 1957) Haas and Blanchard 2020, respectively.</title>
        <authorList>
            <person name="Kobayashi H."/>
            <person name="Tanizawa Y."/>
            <person name="Sakamoto M."/>
            <person name="Ohkuma M."/>
            <person name="Tohno M."/>
        </authorList>
    </citation>
    <scope>NUCLEOTIDE SEQUENCE [LARGE SCALE GENOMIC DNA]</scope>
    <source>
        <strain evidence="1 2">DSM 12857</strain>
    </source>
</reference>
<dbReference type="Proteomes" id="UP001419084">
    <property type="component" value="Unassembled WGS sequence"/>
</dbReference>
<dbReference type="EMBL" id="BRPJ01000002">
    <property type="protein sequence ID" value="GLB28139.1"/>
    <property type="molecule type" value="Genomic_DNA"/>
</dbReference>
<evidence type="ECO:0008006" key="3">
    <source>
        <dbReference type="Google" id="ProtNLM"/>
    </source>
</evidence>
<accession>A0ABQ5LZG4</accession>
<gene>
    <name evidence="1" type="ORF">LAD12857_00620</name>
</gene>
<sequence>MNYKDYTNPETGERTINGVYVGIRHGGALRDALAPDSDGYDHLRKINRSGSMLQDAAGRNNEPLDK</sequence>
<protein>
    <recommendedName>
        <fullName evidence="3">Transposase</fullName>
    </recommendedName>
</protein>
<evidence type="ECO:0000313" key="2">
    <source>
        <dbReference type="Proteomes" id="UP001419084"/>
    </source>
</evidence>
<organism evidence="1 2">
    <name type="scientific">Lacrimispora amygdalina</name>
    <dbReference type="NCBI Taxonomy" id="253257"/>
    <lineage>
        <taxon>Bacteria</taxon>
        <taxon>Bacillati</taxon>
        <taxon>Bacillota</taxon>
        <taxon>Clostridia</taxon>
        <taxon>Lachnospirales</taxon>
        <taxon>Lachnospiraceae</taxon>
        <taxon>Lacrimispora</taxon>
    </lineage>
</organism>
<keyword evidence="2" id="KW-1185">Reference proteome</keyword>
<proteinExistence type="predicted"/>